<feature type="signal peptide" evidence="2">
    <location>
        <begin position="1"/>
        <end position="20"/>
    </location>
</feature>
<dbReference type="SMART" id="SM00567">
    <property type="entry name" value="EZ_HEAT"/>
    <property type="match status" value="4"/>
</dbReference>
<keyword evidence="2" id="KW-0732">Signal</keyword>
<feature type="domain" description="3-keto-alpha-glucoside-1,2-lyase/3-keto-2-hydroxy-glucal hydratase" evidence="3">
    <location>
        <begin position="931"/>
        <end position="1119"/>
    </location>
</feature>
<dbReference type="InterPro" id="IPR016024">
    <property type="entry name" value="ARM-type_fold"/>
</dbReference>
<evidence type="ECO:0000259" key="3">
    <source>
        <dbReference type="Pfam" id="PF06439"/>
    </source>
</evidence>
<feature type="chain" id="PRO_5030602345" evidence="2">
    <location>
        <begin position="21"/>
        <end position="1145"/>
    </location>
</feature>
<dbReference type="Proteomes" id="UP000541352">
    <property type="component" value="Unassembled WGS sequence"/>
</dbReference>
<dbReference type="Gene3D" id="1.25.10.10">
    <property type="entry name" value="Leucine-rich Repeat Variant"/>
    <property type="match status" value="3"/>
</dbReference>
<feature type="region of interest" description="Disordered" evidence="1">
    <location>
        <begin position="1126"/>
        <end position="1145"/>
    </location>
</feature>
<dbReference type="RefSeq" id="WP_183978245.1">
    <property type="nucleotide sequence ID" value="NZ_JACIBY010000013.1"/>
</dbReference>
<sequence length="1145" mass="123523">MKYTIHLLLGLWLSTTAAMAQVDVRITNLLRQFPSQNAKQQQKNMDDMAALGKTGITALASQLSSPDKAEHAKVQYAVGGFTYYVTQAGKDEWRKMAAEAYAEALPRVSDKNNQAFLIFQLQQVGKDEVVGTLANYLTDAQLSGPAARALGKIGTAQATKALNQALSTATGEAQISLIEALGDAKVSDAAPAIERIAAGATGNLQKVTLYALAQIGGNTSVYTLSNAAAKANYSYDVANATSSYLVYLERLVENGQKALAVKSATALLKNAISDKQTPTRTAALKILADAQGALSVPSLQKAVASPAIEERIAALKLAQKFLTPANTQQWIAALPRFKPEAQAEVITMLGQADAKTALPALLKQLSSKVSMVKIAAIGASAKIGQESVLKNLLDVLKKSSDDEVKAVKTALLSLKGDNVVNQVATALPTQPANAQVALLEFLAARAADSKIDVVVGQLKNNDPSVKNAAFSALKRVSMPKDLPTLYELLGTVSAPTELLATQEAITAALKGTGNANQQTQLLLGQINNVSAEKKPAYLRVLANIGTRKALQFVSSSFANGSSSAQQAALSALANWSDVSAIPELHNIGKSATDASVTEQAVAGIIRAVTASKQNPTQRVLSLREALSIAKTSAQKESVLKELVRNRTFNALLLAGPYLDDASLQQTAAQVVINAALSNKDFNGTTVRSYLNKALNFASSDAQKEAVRKHLAELPAGDDFVSLFNGKDLTGWKGLVANPIARAKMHPDTLAAKQLKADENMRKGWVVKEGDLVFTGHGDNLCTVKKYRDFEMFVDWKIEPKGDAGIYLRGSPQVQVWDTSRVEVGAQVGSGGLYNNQKNPSKPLKVADNAIGDWNTFRIIMKGDRVTVYLNGELVVDNVILENYWDRKLPIFASEQLELQAHGTLVAYRDIYVKELPSPEPFVLSEQEKKDGFKVLFDGTNMFDWQGNTTDYIIENGDMVIYPNRGGKGNLYTKDEYSDFEFRFEFQLTPGANNGLGIRAPLQGDAAYVGMTELQILDNDAEIYKSLQPYQYHGSAYGIIPAKRGFHKPLGQWNYQEVVVKGSKIKVTLNGTVILDGDLAEASKNGTADHREHPGVNRTSGYIGFLGHGDVVRFRNIRVKDLTVVPPVEQPAPEPAPTDKKKRKKK</sequence>
<evidence type="ECO:0000313" key="4">
    <source>
        <dbReference type="EMBL" id="MBB3840933.1"/>
    </source>
</evidence>
<evidence type="ECO:0000256" key="1">
    <source>
        <dbReference type="SAM" id="MobiDB-lite"/>
    </source>
</evidence>
<name>A0A7W5ZP09_9BACT</name>
<comment type="caution">
    <text evidence="4">The sequence shown here is derived from an EMBL/GenBank/DDBJ whole genome shotgun (WGS) entry which is preliminary data.</text>
</comment>
<dbReference type="InterPro" id="IPR004155">
    <property type="entry name" value="PBS_lyase_HEAT"/>
</dbReference>
<dbReference type="InterPro" id="IPR010496">
    <property type="entry name" value="AL/BT2_dom"/>
</dbReference>
<dbReference type="SUPFAM" id="SSF48371">
    <property type="entry name" value="ARM repeat"/>
    <property type="match status" value="2"/>
</dbReference>
<protein>
    <submittedName>
        <fullName evidence="4">HEAT repeat protein</fullName>
    </submittedName>
</protein>
<dbReference type="InterPro" id="IPR011989">
    <property type="entry name" value="ARM-like"/>
</dbReference>
<gene>
    <name evidence="4" type="ORF">FHS57_004954</name>
</gene>
<dbReference type="EMBL" id="JACIBY010000013">
    <property type="protein sequence ID" value="MBB3840933.1"/>
    <property type="molecule type" value="Genomic_DNA"/>
</dbReference>
<organism evidence="4 5">
    <name type="scientific">Runella defluvii</name>
    <dbReference type="NCBI Taxonomy" id="370973"/>
    <lineage>
        <taxon>Bacteria</taxon>
        <taxon>Pseudomonadati</taxon>
        <taxon>Bacteroidota</taxon>
        <taxon>Cytophagia</taxon>
        <taxon>Cytophagales</taxon>
        <taxon>Spirosomataceae</taxon>
        <taxon>Runella</taxon>
    </lineage>
</organism>
<feature type="domain" description="3-keto-alpha-glucoside-1,2-lyase/3-keto-2-hydroxy-glucal hydratase" evidence="3">
    <location>
        <begin position="718"/>
        <end position="913"/>
    </location>
</feature>
<reference evidence="4 5" key="1">
    <citation type="submission" date="2020-08" db="EMBL/GenBank/DDBJ databases">
        <title>Genomic Encyclopedia of Type Strains, Phase IV (KMG-IV): sequencing the most valuable type-strain genomes for metagenomic binning, comparative biology and taxonomic classification.</title>
        <authorList>
            <person name="Goeker M."/>
        </authorList>
    </citation>
    <scope>NUCLEOTIDE SEQUENCE [LARGE SCALE GENOMIC DNA]</scope>
    <source>
        <strain evidence="4 5">DSM 17976</strain>
    </source>
</reference>
<dbReference type="Pfam" id="PF13646">
    <property type="entry name" value="HEAT_2"/>
    <property type="match status" value="1"/>
</dbReference>
<dbReference type="GO" id="GO:0016787">
    <property type="term" value="F:hydrolase activity"/>
    <property type="evidence" value="ECO:0007669"/>
    <property type="project" value="InterPro"/>
</dbReference>
<proteinExistence type="predicted"/>
<accession>A0A7W5ZP09</accession>
<dbReference type="Pfam" id="PF06439">
    <property type="entry name" value="3keto-disac_hyd"/>
    <property type="match status" value="2"/>
</dbReference>
<dbReference type="AlphaFoldDB" id="A0A7W5ZP09"/>
<keyword evidence="5" id="KW-1185">Reference proteome</keyword>
<evidence type="ECO:0000256" key="2">
    <source>
        <dbReference type="SAM" id="SignalP"/>
    </source>
</evidence>
<dbReference type="Gene3D" id="2.60.120.560">
    <property type="entry name" value="Exo-inulinase, domain 1"/>
    <property type="match status" value="2"/>
</dbReference>
<evidence type="ECO:0000313" key="5">
    <source>
        <dbReference type="Proteomes" id="UP000541352"/>
    </source>
</evidence>